<evidence type="ECO:0000313" key="2">
    <source>
        <dbReference type="EMBL" id="MBB5059810.1"/>
    </source>
</evidence>
<dbReference type="PANTHER" id="PTHR34818:SF1">
    <property type="entry name" value="PROTEIN BLI-3"/>
    <property type="match status" value="1"/>
</dbReference>
<evidence type="ECO:0000313" key="3">
    <source>
        <dbReference type="Proteomes" id="UP000540989"/>
    </source>
</evidence>
<feature type="domain" description="General stress protein FMN-binding split barrel" evidence="1">
    <location>
        <begin position="35"/>
        <end position="181"/>
    </location>
</feature>
<dbReference type="AlphaFoldDB" id="A0A7W8E716"/>
<organism evidence="2 3">
    <name type="scientific">Granulicella aggregans</name>
    <dbReference type="NCBI Taxonomy" id="474949"/>
    <lineage>
        <taxon>Bacteria</taxon>
        <taxon>Pseudomonadati</taxon>
        <taxon>Acidobacteriota</taxon>
        <taxon>Terriglobia</taxon>
        <taxon>Terriglobales</taxon>
        <taxon>Acidobacteriaceae</taxon>
        <taxon>Granulicella</taxon>
    </lineage>
</organism>
<name>A0A7W8E716_9BACT</name>
<dbReference type="InterPro" id="IPR012349">
    <property type="entry name" value="Split_barrel_FMN-bd"/>
</dbReference>
<reference evidence="2 3" key="1">
    <citation type="submission" date="2020-08" db="EMBL/GenBank/DDBJ databases">
        <title>Genomic Encyclopedia of Type Strains, Phase IV (KMG-V): Genome sequencing to study the core and pangenomes of soil and plant-associated prokaryotes.</title>
        <authorList>
            <person name="Whitman W."/>
        </authorList>
    </citation>
    <scope>NUCLEOTIDE SEQUENCE [LARGE SCALE GENOMIC DNA]</scope>
    <source>
        <strain evidence="2 3">M8UP14</strain>
    </source>
</reference>
<comment type="caution">
    <text evidence="2">The sequence shown here is derived from an EMBL/GenBank/DDBJ whole genome shotgun (WGS) entry which is preliminary data.</text>
</comment>
<accession>A0A7W8E716</accession>
<dbReference type="EMBL" id="JACHIP010000007">
    <property type="protein sequence ID" value="MBB5059810.1"/>
    <property type="molecule type" value="Genomic_DNA"/>
</dbReference>
<proteinExistence type="predicted"/>
<dbReference type="SUPFAM" id="SSF50475">
    <property type="entry name" value="FMN-binding split barrel"/>
    <property type="match status" value="1"/>
</dbReference>
<dbReference type="Proteomes" id="UP000540989">
    <property type="component" value="Unassembled WGS sequence"/>
</dbReference>
<sequence>MKGRWRDILAAKRIVVPGGFAMSEYQELYGDAGLQKIGDLIKDIRMAMLTTAAPDGSFDSRPMATQKFEHFDGTVWFLTQAGSGKLHEIADDSHVSLIYADSGDSKYVTVKGFASTSRDKAKIHEMWNPMYKAWFPEGEDDPSIRVLRVDVTEAEYWEASSSRIVRGMKYLAAAATGGKVDVGESGKVLV</sequence>
<dbReference type="InterPro" id="IPR038725">
    <property type="entry name" value="YdaG_split_barrel_FMN-bd"/>
</dbReference>
<protein>
    <submittedName>
        <fullName evidence="2">General stress protein 26</fullName>
    </submittedName>
</protein>
<dbReference type="Gene3D" id="2.30.110.10">
    <property type="entry name" value="Electron Transport, Fmn-binding Protein, Chain A"/>
    <property type="match status" value="1"/>
</dbReference>
<dbReference type="InterPro" id="IPR052917">
    <property type="entry name" value="Stress-Dev_Protein"/>
</dbReference>
<keyword evidence="3" id="KW-1185">Reference proteome</keyword>
<dbReference type="PANTHER" id="PTHR34818">
    <property type="entry name" value="PROTEIN BLI-3"/>
    <property type="match status" value="1"/>
</dbReference>
<dbReference type="Pfam" id="PF16242">
    <property type="entry name" value="Pyrid_ox_like"/>
    <property type="match status" value="1"/>
</dbReference>
<gene>
    <name evidence="2" type="ORF">HDF16_004539</name>
</gene>
<evidence type="ECO:0000259" key="1">
    <source>
        <dbReference type="Pfam" id="PF16242"/>
    </source>
</evidence>